<evidence type="ECO:0000313" key="2">
    <source>
        <dbReference type="EMBL" id="HEN15384.1"/>
    </source>
</evidence>
<protein>
    <recommendedName>
        <fullName evidence="3">Twin-arginine translocation signal domain-containing protein</fullName>
    </recommendedName>
</protein>
<proteinExistence type="predicted"/>
<dbReference type="AlphaFoldDB" id="A0A7C2JY14"/>
<gene>
    <name evidence="2" type="ORF">ENQ76_07950</name>
</gene>
<name>A0A7C2JY14_9PLAN</name>
<evidence type="ECO:0008006" key="3">
    <source>
        <dbReference type="Google" id="ProtNLM"/>
    </source>
</evidence>
<evidence type="ECO:0000256" key="1">
    <source>
        <dbReference type="SAM" id="MobiDB-lite"/>
    </source>
</evidence>
<organism evidence="2">
    <name type="scientific">Schlesneria paludicola</name>
    <dbReference type="NCBI Taxonomy" id="360056"/>
    <lineage>
        <taxon>Bacteria</taxon>
        <taxon>Pseudomonadati</taxon>
        <taxon>Planctomycetota</taxon>
        <taxon>Planctomycetia</taxon>
        <taxon>Planctomycetales</taxon>
        <taxon>Planctomycetaceae</taxon>
        <taxon>Schlesneria</taxon>
    </lineage>
</organism>
<accession>A0A7C2JY14</accession>
<sequence length="68" mass="7170">MTEPNRDDENARITRRIFLQHSAAATALSAGVCGIVLKTDAQTPTPVPTVGPRGNGQEGFPYGYVTGP</sequence>
<dbReference type="InterPro" id="IPR006311">
    <property type="entry name" value="TAT_signal"/>
</dbReference>
<reference evidence="2" key="1">
    <citation type="journal article" date="2020" name="mSystems">
        <title>Genome- and Community-Level Interaction Insights into Carbon Utilization and Element Cycling Functions of Hydrothermarchaeota in Hydrothermal Sediment.</title>
        <authorList>
            <person name="Zhou Z."/>
            <person name="Liu Y."/>
            <person name="Xu W."/>
            <person name="Pan J."/>
            <person name="Luo Z.H."/>
            <person name="Li M."/>
        </authorList>
    </citation>
    <scope>NUCLEOTIDE SEQUENCE [LARGE SCALE GENOMIC DNA]</scope>
    <source>
        <strain evidence="2">SpSt-339</strain>
    </source>
</reference>
<dbReference type="PROSITE" id="PS51318">
    <property type="entry name" value="TAT"/>
    <property type="match status" value="1"/>
</dbReference>
<comment type="caution">
    <text evidence="2">The sequence shown here is derived from an EMBL/GenBank/DDBJ whole genome shotgun (WGS) entry which is preliminary data.</text>
</comment>
<dbReference type="EMBL" id="DSOK01000231">
    <property type="protein sequence ID" value="HEN15384.1"/>
    <property type="molecule type" value="Genomic_DNA"/>
</dbReference>
<feature type="region of interest" description="Disordered" evidence="1">
    <location>
        <begin position="41"/>
        <end position="68"/>
    </location>
</feature>